<sequence>MYVPVTLTLLLKTTSNSGQTGPGRRDRADGTGQTSVQSHLSRITFCSFLEMRLDRSVCLYWTDGQPMSLCDVFSRCSLGGPAGSCLHCLRPQPQGGSGCAGVMARRDHPAVPPTVTSCITQIASLCRHIKP</sequence>
<proteinExistence type="predicted"/>
<dbReference type="EMBL" id="FR957469">
    <property type="protein sequence ID" value="CDR00478.1"/>
    <property type="molecule type" value="Genomic_DNA"/>
</dbReference>
<evidence type="ECO:0000256" key="1">
    <source>
        <dbReference type="SAM" id="MobiDB-lite"/>
    </source>
</evidence>
<dbReference type="AlphaFoldDB" id="A0A060Z8R3"/>
<name>A0A060Z8R3_ONCMY</name>
<evidence type="ECO:0000313" key="2">
    <source>
        <dbReference type="EMBL" id="CDR00478.1"/>
    </source>
</evidence>
<evidence type="ECO:0000313" key="3">
    <source>
        <dbReference type="Proteomes" id="UP000193380"/>
    </source>
</evidence>
<gene>
    <name evidence="2" type="ORF">GSONMT00034478001</name>
</gene>
<dbReference type="PaxDb" id="8022-A0A060Z8R3"/>
<accession>A0A060Z8R3</accession>
<reference evidence="2" key="1">
    <citation type="journal article" date="2014" name="Nat. Commun.">
        <title>The rainbow trout genome provides novel insights into evolution after whole-genome duplication in vertebrates.</title>
        <authorList>
            <person name="Berthelot C."/>
            <person name="Brunet F."/>
            <person name="Chalopin D."/>
            <person name="Juanchich A."/>
            <person name="Bernard M."/>
            <person name="Noel B."/>
            <person name="Bento P."/>
            <person name="Da Silva C."/>
            <person name="Labadie K."/>
            <person name="Alberti A."/>
            <person name="Aury J.M."/>
            <person name="Louis A."/>
            <person name="Dehais P."/>
            <person name="Bardou P."/>
            <person name="Montfort J."/>
            <person name="Klopp C."/>
            <person name="Cabau C."/>
            <person name="Gaspin C."/>
            <person name="Thorgaard G.H."/>
            <person name="Boussaha M."/>
            <person name="Quillet E."/>
            <person name="Guyomard R."/>
            <person name="Galiana D."/>
            <person name="Bobe J."/>
            <person name="Volff J.N."/>
            <person name="Genet C."/>
            <person name="Wincker P."/>
            <person name="Jaillon O."/>
            <person name="Roest Crollius H."/>
            <person name="Guiguen Y."/>
        </authorList>
    </citation>
    <scope>NUCLEOTIDE SEQUENCE [LARGE SCALE GENOMIC DNA]</scope>
</reference>
<protein>
    <submittedName>
        <fullName evidence="2">Uncharacterized protein</fullName>
    </submittedName>
</protein>
<dbReference type="Proteomes" id="UP000193380">
    <property type="component" value="Unassembled WGS sequence"/>
</dbReference>
<reference evidence="2" key="2">
    <citation type="submission" date="2014-03" db="EMBL/GenBank/DDBJ databases">
        <authorList>
            <person name="Genoscope - CEA"/>
        </authorList>
    </citation>
    <scope>NUCLEOTIDE SEQUENCE</scope>
</reference>
<feature type="region of interest" description="Disordered" evidence="1">
    <location>
        <begin position="14"/>
        <end position="34"/>
    </location>
</feature>
<organism evidence="2 3">
    <name type="scientific">Oncorhynchus mykiss</name>
    <name type="common">Rainbow trout</name>
    <name type="synonym">Salmo gairdneri</name>
    <dbReference type="NCBI Taxonomy" id="8022"/>
    <lineage>
        <taxon>Eukaryota</taxon>
        <taxon>Metazoa</taxon>
        <taxon>Chordata</taxon>
        <taxon>Craniata</taxon>
        <taxon>Vertebrata</taxon>
        <taxon>Euteleostomi</taxon>
        <taxon>Actinopterygii</taxon>
        <taxon>Neopterygii</taxon>
        <taxon>Teleostei</taxon>
        <taxon>Protacanthopterygii</taxon>
        <taxon>Salmoniformes</taxon>
        <taxon>Salmonidae</taxon>
        <taxon>Salmoninae</taxon>
        <taxon>Oncorhynchus</taxon>
    </lineage>
</organism>